<keyword evidence="3" id="KW-1185">Reference proteome</keyword>
<protein>
    <submittedName>
        <fullName evidence="2">Uncharacterized protein</fullName>
    </submittedName>
</protein>
<reference evidence="2 3" key="1">
    <citation type="submission" date="2024-02" db="EMBL/GenBank/DDBJ databases">
        <authorList>
            <person name="Vignale AGUSTIN F."/>
            <person name="Sosa J E."/>
            <person name="Modenutti C."/>
        </authorList>
    </citation>
    <scope>NUCLEOTIDE SEQUENCE [LARGE SCALE GENOMIC DNA]</scope>
</reference>
<feature type="region of interest" description="Disordered" evidence="1">
    <location>
        <begin position="197"/>
        <end position="222"/>
    </location>
</feature>
<dbReference type="Proteomes" id="UP001642360">
    <property type="component" value="Unassembled WGS sequence"/>
</dbReference>
<proteinExistence type="predicted"/>
<sequence length="296" mass="31056">MFMDSKFSLVSGIKSGATDAFSLPPLFASVRSNARNGAALAAAAAVSRLVLTPHAATIKSRRASSATFNKVLDSCEELDSKASGGGSEVVSEGRADFEGLGGPNNDADQVGSEMRQSYEKFVEEDNVELDNFQSAAVEVIPKVDASGALSTGGGDRIGEFCLSESDDGQVSNVDNLERVASSSPYVEHYVTSPVSSVNDLNLDDVKDEKVPSSSADEKNDDNAELITLAISEKQSSSSHVSDEGANVVEDSTIVISKTHDSEHVVPQSKYGGVSLAGDYTSSPSNAMEIFDLQPES</sequence>
<organism evidence="2 3">
    <name type="scientific">Ilex paraguariensis</name>
    <name type="common">yerba mate</name>
    <dbReference type="NCBI Taxonomy" id="185542"/>
    <lineage>
        <taxon>Eukaryota</taxon>
        <taxon>Viridiplantae</taxon>
        <taxon>Streptophyta</taxon>
        <taxon>Embryophyta</taxon>
        <taxon>Tracheophyta</taxon>
        <taxon>Spermatophyta</taxon>
        <taxon>Magnoliopsida</taxon>
        <taxon>eudicotyledons</taxon>
        <taxon>Gunneridae</taxon>
        <taxon>Pentapetalae</taxon>
        <taxon>asterids</taxon>
        <taxon>campanulids</taxon>
        <taxon>Aquifoliales</taxon>
        <taxon>Aquifoliaceae</taxon>
        <taxon>Ilex</taxon>
    </lineage>
</organism>
<evidence type="ECO:0000313" key="3">
    <source>
        <dbReference type="Proteomes" id="UP001642360"/>
    </source>
</evidence>
<dbReference type="AlphaFoldDB" id="A0ABC8SPZ9"/>
<name>A0ABC8SPZ9_9AQUA</name>
<feature type="compositionally biased region" description="Basic and acidic residues" evidence="1">
    <location>
        <begin position="203"/>
        <end position="221"/>
    </location>
</feature>
<gene>
    <name evidence="2" type="ORF">ILEXP_LOCUS27740</name>
</gene>
<feature type="region of interest" description="Disordered" evidence="1">
    <location>
        <begin position="82"/>
        <end position="110"/>
    </location>
</feature>
<dbReference type="EMBL" id="CAUOFW020003292">
    <property type="protein sequence ID" value="CAK9159062.1"/>
    <property type="molecule type" value="Genomic_DNA"/>
</dbReference>
<accession>A0ABC8SPZ9</accession>
<comment type="caution">
    <text evidence="2">The sequence shown here is derived from an EMBL/GenBank/DDBJ whole genome shotgun (WGS) entry which is preliminary data.</text>
</comment>
<evidence type="ECO:0000256" key="1">
    <source>
        <dbReference type="SAM" id="MobiDB-lite"/>
    </source>
</evidence>
<evidence type="ECO:0000313" key="2">
    <source>
        <dbReference type="EMBL" id="CAK9159062.1"/>
    </source>
</evidence>